<evidence type="ECO:0000313" key="2">
    <source>
        <dbReference type="Proteomes" id="UP000790377"/>
    </source>
</evidence>
<dbReference type="EMBL" id="MU267655">
    <property type="protein sequence ID" value="KAH7912291.1"/>
    <property type="molecule type" value="Genomic_DNA"/>
</dbReference>
<organism evidence="1 2">
    <name type="scientific">Hygrophoropsis aurantiaca</name>
    <dbReference type="NCBI Taxonomy" id="72124"/>
    <lineage>
        <taxon>Eukaryota</taxon>
        <taxon>Fungi</taxon>
        <taxon>Dikarya</taxon>
        <taxon>Basidiomycota</taxon>
        <taxon>Agaricomycotina</taxon>
        <taxon>Agaricomycetes</taxon>
        <taxon>Agaricomycetidae</taxon>
        <taxon>Boletales</taxon>
        <taxon>Coniophorineae</taxon>
        <taxon>Hygrophoropsidaceae</taxon>
        <taxon>Hygrophoropsis</taxon>
    </lineage>
</organism>
<comment type="caution">
    <text evidence="1">The sequence shown here is derived from an EMBL/GenBank/DDBJ whole genome shotgun (WGS) entry which is preliminary data.</text>
</comment>
<keyword evidence="2" id="KW-1185">Reference proteome</keyword>
<sequence length="245" mass="25276">MTHRILRVSSHRSGTAKCYLCAITGSKSFLNVCTIHEILMLMLDIASSLLFLATFALAVPRISLIPSYAIARRAANSSNDDFWPPDCVTPCEASSVDPCVDIPDPQWHACHCSASASQPFQECESCIVANNCENVTAAQTFVNVYNKVCNLSLVVDPTPYMNSPTRSTSCGLDAPPTGPSTTSSIVAATHEGGGPGGPTEPGASPTGSPTGGQSPFGKGGAAGLSAAMAMAAGFVSTAISTVFIL</sequence>
<proteinExistence type="predicted"/>
<name>A0ACB8AFE9_9AGAM</name>
<gene>
    <name evidence="1" type="ORF">BJ138DRAFT_1148791</name>
</gene>
<evidence type="ECO:0000313" key="1">
    <source>
        <dbReference type="EMBL" id="KAH7912291.1"/>
    </source>
</evidence>
<protein>
    <submittedName>
        <fullName evidence="1">Uncharacterized protein</fullName>
    </submittedName>
</protein>
<dbReference type="Proteomes" id="UP000790377">
    <property type="component" value="Unassembled WGS sequence"/>
</dbReference>
<accession>A0ACB8AFE9</accession>
<reference evidence="1" key="1">
    <citation type="journal article" date="2021" name="New Phytol.">
        <title>Evolutionary innovations through gain and loss of genes in the ectomycorrhizal Boletales.</title>
        <authorList>
            <person name="Wu G."/>
            <person name="Miyauchi S."/>
            <person name="Morin E."/>
            <person name="Kuo A."/>
            <person name="Drula E."/>
            <person name="Varga T."/>
            <person name="Kohler A."/>
            <person name="Feng B."/>
            <person name="Cao Y."/>
            <person name="Lipzen A."/>
            <person name="Daum C."/>
            <person name="Hundley H."/>
            <person name="Pangilinan J."/>
            <person name="Johnson J."/>
            <person name="Barry K."/>
            <person name="LaButti K."/>
            <person name="Ng V."/>
            <person name="Ahrendt S."/>
            <person name="Min B."/>
            <person name="Choi I.G."/>
            <person name="Park H."/>
            <person name="Plett J.M."/>
            <person name="Magnuson J."/>
            <person name="Spatafora J.W."/>
            <person name="Nagy L.G."/>
            <person name="Henrissat B."/>
            <person name="Grigoriev I.V."/>
            <person name="Yang Z.L."/>
            <person name="Xu J."/>
            <person name="Martin F.M."/>
        </authorList>
    </citation>
    <scope>NUCLEOTIDE SEQUENCE</scope>
    <source>
        <strain evidence="1">ATCC 28755</strain>
    </source>
</reference>